<gene>
    <name evidence="1" type="ORF">BJX66DRAFT_334009</name>
</gene>
<keyword evidence="2" id="KW-1185">Reference proteome</keyword>
<evidence type="ECO:0008006" key="3">
    <source>
        <dbReference type="Google" id="ProtNLM"/>
    </source>
</evidence>
<evidence type="ECO:0000313" key="2">
    <source>
        <dbReference type="Proteomes" id="UP001610563"/>
    </source>
</evidence>
<accession>A0ABR4GI91</accession>
<sequence length="402" mass="45304">MFRLRAAKVSSIHLSGASSPNPTPQAHIRSIAHELYLDMITSVPSEVLLEIFRHVVQDDEDYWRRHASQTFRNPGYPAGLRAHLESLEDIALTCRHLYRAVQPLLYRTVWIFSSWQLHRFTQTLASAPSLARHVRGLVVSIGDPEHVTFRRGFFREELARCSWPGRKREFPLASDLGPVNALIRPLEEAVAALMVLEVLVRCKGLRYLHYFSGYTWFDIAFHPLLSKTTPLLNNELGCNFLERIGQVAVTQVCGLVGGSSGYVRLPSVSLLAGLFTSTTFELSPSSRIRSLDLGATLLDSDTITSVLSSFRNLEVLRYDMAHPSIATYALTTDYLSIFKWQSAAIEEPYRNSALLRTPPLILTTLEILYQAFLPNGVLQESLALDLPPHIKHLIVVAWDNRE</sequence>
<protein>
    <recommendedName>
        <fullName evidence="3">F-box domain-containing protein</fullName>
    </recommendedName>
</protein>
<reference evidence="1 2" key="1">
    <citation type="submission" date="2024-07" db="EMBL/GenBank/DDBJ databases">
        <title>Section-level genome sequencing and comparative genomics of Aspergillus sections Usti and Cavernicolus.</title>
        <authorList>
            <consortium name="Lawrence Berkeley National Laboratory"/>
            <person name="Nybo J.L."/>
            <person name="Vesth T.C."/>
            <person name="Theobald S."/>
            <person name="Frisvad J.C."/>
            <person name="Larsen T.O."/>
            <person name="Kjaerboelling I."/>
            <person name="Rothschild-Mancinelli K."/>
            <person name="Lyhne E.K."/>
            <person name="Kogle M.E."/>
            <person name="Barry K."/>
            <person name="Clum A."/>
            <person name="Na H."/>
            <person name="Ledsgaard L."/>
            <person name="Lin J."/>
            <person name="Lipzen A."/>
            <person name="Kuo A."/>
            <person name="Riley R."/>
            <person name="Mondo S."/>
            <person name="Labutti K."/>
            <person name="Haridas S."/>
            <person name="Pangalinan J."/>
            <person name="Salamov A.A."/>
            <person name="Simmons B.A."/>
            <person name="Magnuson J.K."/>
            <person name="Chen J."/>
            <person name="Drula E."/>
            <person name="Henrissat B."/>
            <person name="Wiebenga A."/>
            <person name="Lubbers R.J."/>
            <person name="Gomes A.C."/>
            <person name="Makela M.R."/>
            <person name="Stajich J."/>
            <person name="Grigoriev I.V."/>
            <person name="Mortensen U.H."/>
            <person name="De Vries R.P."/>
            <person name="Baker S.E."/>
            <person name="Andersen M.R."/>
        </authorList>
    </citation>
    <scope>NUCLEOTIDE SEQUENCE [LARGE SCALE GENOMIC DNA]</scope>
    <source>
        <strain evidence="1 2">CBS 209.92</strain>
    </source>
</reference>
<organism evidence="1 2">
    <name type="scientific">Aspergillus keveii</name>
    <dbReference type="NCBI Taxonomy" id="714993"/>
    <lineage>
        <taxon>Eukaryota</taxon>
        <taxon>Fungi</taxon>
        <taxon>Dikarya</taxon>
        <taxon>Ascomycota</taxon>
        <taxon>Pezizomycotina</taxon>
        <taxon>Eurotiomycetes</taxon>
        <taxon>Eurotiomycetidae</taxon>
        <taxon>Eurotiales</taxon>
        <taxon>Aspergillaceae</taxon>
        <taxon>Aspergillus</taxon>
        <taxon>Aspergillus subgen. Nidulantes</taxon>
    </lineage>
</organism>
<dbReference type="Proteomes" id="UP001610563">
    <property type="component" value="Unassembled WGS sequence"/>
</dbReference>
<evidence type="ECO:0000313" key="1">
    <source>
        <dbReference type="EMBL" id="KAL2798646.1"/>
    </source>
</evidence>
<proteinExistence type="predicted"/>
<comment type="caution">
    <text evidence="1">The sequence shown here is derived from an EMBL/GenBank/DDBJ whole genome shotgun (WGS) entry which is preliminary data.</text>
</comment>
<dbReference type="EMBL" id="JBFTWV010000012">
    <property type="protein sequence ID" value="KAL2798646.1"/>
    <property type="molecule type" value="Genomic_DNA"/>
</dbReference>
<name>A0ABR4GI91_9EURO</name>